<name>A0A2P6VB76_9CHLO</name>
<proteinExistence type="predicted"/>
<dbReference type="PROSITE" id="PS50181">
    <property type="entry name" value="FBOX"/>
    <property type="match status" value="1"/>
</dbReference>
<dbReference type="InterPro" id="IPR032675">
    <property type="entry name" value="LRR_dom_sf"/>
</dbReference>
<dbReference type="EMBL" id="LHPF02000015">
    <property type="protein sequence ID" value="PSC71347.1"/>
    <property type="molecule type" value="Genomic_DNA"/>
</dbReference>
<gene>
    <name evidence="3" type="ORF">C2E20_5285</name>
</gene>
<reference evidence="3 4" key="1">
    <citation type="journal article" date="2018" name="Plant J.">
        <title>Genome sequences of Chlorella sorokiniana UTEX 1602 and Micractinium conductrix SAG 241.80: implications to maltose excretion by a green alga.</title>
        <authorList>
            <person name="Arriola M.B."/>
            <person name="Velmurugan N."/>
            <person name="Zhang Y."/>
            <person name="Plunkett M.H."/>
            <person name="Hondzo H."/>
            <person name="Barney B.M."/>
        </authorList>
    </citation>
    <scope>NUCLEOTIDE SEQUENCE [LARGE SCALE GENOMIC DNA]</scope>
    <source>
        <strain evidence="3 4">SAG 241.80</strain>
    </source>
</reference>
<organism evidence="3 4">
    <name type="scientific">Micractinium conductrix</name>
    <dbReference type="NCBI Taxonomy" id="554055"/>
    <lineage>
        <taxon>Eukaryota</taxon>
        <taxon>Viridiplantae</taxon>
        <taxon>Chlorophyta</taxon>
        <taxon>core chlorophytes</taxon>
        <taxon>Trebouxiophyceae</taxon>
        <taxon>Chlorellales</taxon>
        <taxon>Chlorellaceae</taxon>
        <taxon>Chlorella clade</taxon>
        <taxon>Micractinium</taxon>
    </lineage>
</organism>
<evidence type="ECO:0000256" key="1">
    <source>
        <dbReference type="ARBA" id="ARBA00004430"/>
    </source>
</evidence>
<evidence type="ECO:0000313" key="3">
    <source>
        <dbReference type="EMBL" id="PSC71347.1"/>
    </source>
</evidence>
<comment type="subcellular location">
    <subcellularLocation>
        <location evidence="1">Cytoplasm</location>
        <location evidence="1">Cytoskeleton</location>
        <location evidence="1">Cilium axoneme</location>
    </subcellularLocation>
</comment>
<dbReference type="Proteomes" id="UP000239649">
    <property type="component" value="Unassembled WGS sequence"/>
</dbReference>
<keyword evidence="4" id="KW-1185">Reference proteome</keyword>
<dbReference type="AlphaFoldDB" id="A0A2P6VB76"/>
<dbReference type="SUPFAM" id="SSF81383">
    <property type="entry name" value="F-box domain"/>
    <property type="match status" value="1"/>
</dbReference>
<comment type="caution">
    <text evidence="3">The sequence shown here is derived from an EMBL/GenBank/DDBJ whole genome shotgun (WGS) entry which is preliminary data.</text>
</comment>
<protein>
    <submittedName>
        <fullName evidence="3">F-box only 33</fullName>
    </submittedName>
</protein>
<dbReference type="Gene3D" id="3.80.10.10">
    <property type="entry name" value="Ribonuclease Inhibitor"/>
    <property type="match status" value="1"/>
</dbReference>
<accession>A0A2P6VB76</accession>
<feature type="domain" description="F-box" evidence="2">
    <location>
        <begin position="6"/>
        <end position="53"/>
    </location>
</feature>
<evidence type="ECO:0000313" key="4">
    <source>
        <dbReference type="Proteomes" id="UP000239649"/>
    </source>
</evidence>
<evidence type="ECO:0000259" key="2">
    <source>
        <dbReference type="PROSITE" id="PS50181"/>
    </source>
</evidence>
<dbReference type="OrthoDB" id="10044893at2759"/>
<dbReference type="InterPro" id="IPR036047">
    <property type="entry name" value="F-box-like_dom_sf"/>
</dbReference>
<sequence length="477" mass="51247">MEAQPALAIHDLPEPLVEHMLVLAGSKDGRAAAQVCRRWRDLVYAQAALWSGVHLSATWSCGGEEPAPPSQLDVQLRALGRVAPHVRCFRCDSYSYAGQGWPDHDRPTALQLHRFLEALHPGAAREVELCFLQDDAQLSGADVAALQRLQGLARLQLHCGSTARLQPGEVHALGGLAQLTEFDIDCGAAVDAHTRGHLVRSVLQLSRLQRLRLVSGDAGLSPEVAHLTRLAHLRHLTLEDQQVESTARFPRPADFPALESYEFSASGGPKPLISGCTLCVQTCSFSQPTYGRFDGLYLVEPRRLAMVQTALDALPPRRGGPLRTLTIVNGFFEATVQWEWQELAQLHSLSLIGCSGAVDAALAGLLTQAHELSLLALVAVPATTLPQGAYLKSLKIAVLQYVGWPQLPPTLAAATVLECLQVADKPEGLVLSPADVDMLLSLPSLAPGCLTVMADGTPSKLLDRLRAAGVVVTSLRS</sequence>
<dbReference type="InterPro" id="IPR001810">
    <property type="entry name" value="F-box_dom"/>
</dbReference>
<dbReference type="GO" id="GO:0005930">
    <property type="term" value="C:axoneme"/>
    <property type="evidence" value="ECO:0007669"/>
    <property type="project" value="UniProtKB-SubCell"/>
</dbReference>